<accession>A0A9N8W8Y2</accession>
<keyword evidence="2" id="KW-1185">Reference proteome</keyword>
<reference evidence="1" key="1">
    <citation type="submission" date="2021-06" db="EMBL/GenBank/DDBJ databases">
        <authorList>
            <person name="Kallberg Y."/>
            <person name="Tangrot J."/>
            <person name="Rosling A."/>
        </authorList>
    </citation>
    <scope>NUCLEOTIDE SEQUENCE</scope>
    <source>
        <strain evidence="1">FL966</strain>
    </source>
</reference>
<name>A0A9N8W8Y2_9GLOM</name>
<organism evidence="1 2">
    <name type="scientific">Cetraspora pellucida</name>
    <dbReference type="NCBI Taxonomy" id="1433469"/>
    <lineage>
        <taxon>Eukaryota</taxon>
        <taxon>Fungi</taxon>
        <taxon>Fungi incertae sedis</taxon>
        <taxon>Mucoromycota</taxon>
        <taxon>Glomeromycotina</taxon>
        <taxon>Glomeromycetes</taxon>
        <taxon>Diversisporales</taxon>
        <taxon>Gigasporaceae</taxon>
        <taxon>Cetraspora</taxon>
    </lineage>
</organism>
<comment type="caution">
    <text evidence="1">The sequence shown here is derived from an EMBL/GenBank/DDBJ whole genome shotgun (WGS) entry which is preliminary data.</text>
</comment>
<protein>
    <submittedName>
        <fullName evidence="1">9149_t:CDS:1</fullName>
    </submittedName>
</protein>
<sequence>MGRRASSGYMFHMRCTAKWDSDLEPGKKCYGNKGLNVVICISWLWHVTMGNYEPSSIRLARDGAAGSMIWKLSQLFVGPPAETIVD</sequence>
<proteinExistence type="predicted"/>
<dbReference type="EMBL" id="CAJVQA010000495">
    <property type="protein sequence ID" value="CAG8477834.1"/>
    <property type="molecule type" value="Genomic_DNA"/>
</dbReference>
<evidence type="ECO:0000313" key="2">
    <source>
        <dbReference type="Proteomes" id="UP000789759"/>
    </source>
</evidence>
<gene>
    <name evidence="1" type="ORF">CPELLU_LOCUS1382</name>
</gene>
<dbReference type="AlphaFoldDB" id="A0A9N8W8Y2"/>
<dbReference type="Proteomes" id="UP000789759">
    <property type="component" value="Unassembled WGS sequence"/>
</dbReference>
<evidence type="ECO:0000313" key="1">
    <source>
        <dbReference type="EMBL" id="CAG8477834.1"/>
    </source>
</evidence>